<proteinExistence type="predicted"/>
<evidence type="ECO:0000256" key="1">
    <source>
        <dbReference type="SAM" id="Phobius"/>
    </source>
</evidence>
<reference evidence="2" key="1">
    <citation type="submission" date="2020-05" db="EMBL/GenBank/DDBJ databases">
        <authorList>
            <person name="Chiriac C."/>
            <person name="Salcher M."/>
            <person name="Ghai R."/>
            <person name="Kavagutti S V."/>
        </authorList>
    </citation>
    <scope>NUCLEOTIDE SEQUENCE</scope>
</reference>
<feature type="transmembrane region" description="Helical" evidence="1">
    <location>
        <begin position="26"/>
        <end position="46"/>
    </location>
</feature>
<evidence type="ECO:0000313" key="2">
    <source>
        <dbReference type="EMBL" id="CAB5017149.1"/>
    </source>
</evidence>
<organism evidence="2">
    <name type="scientific">freshwater metagenome</name>
    <dbReference type="NCBI Taxonomy" id="449393"/>
    <lineage>
        <taxon>unclassified sequences</taxon>
        <taxon>metagenomes</taxon>
        <taxon>ecological metagenomes</taxon>
    </lineage>
</organism>
<accession>A0A6J7QKV5</accession>
<keyword evidence="1" id="KW-1133">Transmembrane helix</keyword>
<keyword evidence="1" id="KW-0812">Transmembrane</keyword>
<dbReference type="EMBL" id="CAFBPA010000247">
    <property type="protein sequence ID" value="CAB5017149.1"/>
    <property type="molecule type" value="Genomic_DNA"/>
</dbReference>
<feature type="transmembrane region" description="Helical" evidence="1">
    <location>
        <begin position="52"/>
        <end position="80"/>
    </location>
</feature>
<dbReference type="AlphaFoldDB" id="A0A6J7QKV5"/>
<sequence length="94" mass="10379">MVLRALMVMLVALVGVRRRLFRLLRVRLFMFIPVALVAGLLSITTVREQPLILMTAAGMVAVLAITPMPVVAAVLPIFAAMSSRCLVHRRQLAR</sequence>
<gene>
    <name evidence="2" type="ORF">UFOPK4043_01373</name>
</gene>
<name>A0A6J7QKV5_9ZZZZ</name>
<keyword evidence="1" id="KW-0472">Membrane</keyword>
<protein>
    <submittedName>
        <fullName evidence="2">Unannotated protein</fullName>
    </submittedName>
</protein>